<sequence>MIQPGQFYAVSLGPGDPGLVTLRAQRILEEADTIWYPATVQPDGSVQSVALDILLECRLDETR</sequence>
<dbReference type="Gene3D" id="3.40.1010.10">
    <property type="entry name" value="Cobalt-precorrin-4 Transmethylase, Domain 1"/>
    <property type="match status" value="1"/>
</dbReference>
<dbReference type="AlphaFoldDB" id="A0A831WPA8"/>
<protein>
    <submittedName>
        <fullName evidence="3">Precorrin-2 C(20)-methyltransferase</fullName>
    </submittedName>
</protein>
<organism evidence="3">
    <name type="scientific">Prosthecochloris aestuarii</name>
    <dbReference type="NCBI Taxonomy" id="1102"/>
    <lineage>
        <taxon>Bacteria</taxon>
        <taxon>Pseudomonadati</taxon>
        <taxon>Chlorobiota</taxon>
        <taxon>Chlorobiia</taxon>
        <taxon>Chlorobiales</taxon>
        <taxon>Chlorobiaceae</taxon>
        <taxon>Prosthecochloris</taxon>
    </lineage>
</organism>
<comment type="similarity">
    <text evidence="1">Belongs to the precorrin methyltransferase family.</text>
</comment>
<dbReference type="InterPro" id="IPR000878">
    <property type="entry name" value="4pyrrol_Mease"/>
</dbReference>
<dbReference type="PROSITE" id="PS00839">
    <property type="entry name" value="SUMT_1"/>
    <property type="match status" value="1"/>
</dbReference>
<comment type="caution">
    <text evidence="3">The sequence shown here is derived from an EMBL/GenBank/DDBJ whole genome shotgun (WGS) entry which is preliminary data.</text>
</comment>
<proteinExistence type="inferred from homology"/>
<feature type="non-terminal residue" evidence="3">
    <location>
        <position position="63"/>
    </location>
</feature>
<dbReference type="InterPro" id="IPR003043">
    <property type="entry name" value="Uropor_MeTrfase_CS"/>
</dbReference>
<dbReference type="InterPro" id="IPR014777">
    <property type="entry name" value="4pyrrole_Mease_sub1"/>
</dbReference>
<evidence type="ECO:0000259" key="2">
    <source>
        <dbReference type="Pfam" id="PF00590"/>
    </source>
</evidence>
<dbReference type="InterPro" id="IPR035996">
    <property type="entry name" value="4pyrrol_Methylase_sf"/>
</dbReference>
<dbReference type="Pfam" id="PF00590">
    <property type="entry name" value="TP_methylase"/>
    <property type="match status" value="1"/>
</dbReference>
<evidence type="ECO:0000313" key="3">
    <source>
        <dbReference type="EMBL" id="HED30862.1"/>
    </source>
</evidence>
<dbReference type="SUPFAM" id="SSF53790">
    <property type="entry name" value="Tetrapyrrole methylase"/>
    <property type="match status" value="1"/>
</dbReference>
<name>A0A831WPA8_PROAE</name>
<accession>A0A831WPA8</accession>
<feature type="domain" description="Tetrapyrrole methylase" evidence="2">
    <location>
        <begin position="7"/>
        <end position="40"/>
    </location>
</feature>
<reference evidence="3" key="1">
    <citation type="journal article" date="2020" name="mSystems">
        <title>Genome- and Community-Level Interaction Insights into Carbon Utilization and Element Cycling Functions of Hydrothermarchaeota in Hydrothermal Sediment.</title>
        <authorList>
            <person name="Zhou Z."/>
            <person name="Liu Y."/>
            <person name="Xu W."/>
            <person name="Pan J."/>
            <person name="Luo Z.H."/>
            <person name="Li M."/>
        </authorList>
    </citation>
    <scope>NUCLEOTIDE SEQUENCE [LARGE SCALE GENOMIC DNA]</scope>
    <source>
        <strain evidence="3">SpSt-1181</strain>
    </source>
</reference>
<dbReference type="EMBL" id="DSBW01000092">
    <property type="protein sequence ID" value="HED30862.1"/>
    <property type="molecule type" value="Genomic_DNA"/>
</dbReference>
<dbReference type="GO" id="GO:0008168">
    <property type="term" value="F:methyltransferase activity"/>
    <property type="evidence" value="ECO:0007669"/>
    <property type="project" value="InterPro"/>
</dbReference>
<evidence type="ECO:0000256" key="1">
    <source>
        <dbReference type="ARBA" id="ARBA00005879"/>
    </source>
</evidence>
<gene>
    <name evidence="3" type="ORF">ENN50_04090</name>
</gene>
<dbReference type="Proteomes" id="UP000886335">
    <property type="component" value="Unassembled WGS sequence"/>
</dbReference>